<dbReference type="SUPFAM" id="SSF52313">
    <property type="entry name" value="Ribosomal protein S2"/>
    <property type="match status" value="1"/>
</dbReference>
<dbReference type="GO" id="GO:0003735">
    <property type="term" value="F:structural constituent of ribosome"/>
    <property type="evidence" value="ECO:0007669"/>
    <property type="project" value="InterPro"/>
</dbReference>
<evidence type="ECO:0000313" key="4">
    <source>
        <dbReference type="EMBL" id="CAB5026652.1"/>
    </source>
</evidence>
<keyword evidence="2" id="KW-0689">Ribosomal protein</keyword>
<evidence type="ECO:0000256" key="3">
    <source>
        <dbReference type="ARBA" id="ARBA00023274"/>
    </source>
</evidence>
<dbReference type="HAMAP" id="MF_00291_B">
    <property type="entry name" value="Ribosomal_uS2_B"/>
    <property type="match status" value="1"/>
</dbReference>
<dbReference type="AlphaFoldDB" id="A0A6J7RD00"/>
<dbReference type="InterPro" id="IPR001865">
    <property type="entry name" value="Ribosomal_uS2"/>
</dbReference>
<dbReference type="InterPro" id="IPR018130">
    <property type="entry name" value="Ribosomal_uS2_CS"/>
</dbReference>
<evidence type="ECO:0000256" key="1">
    <source>
        <dbReference type="ARBA" id="ARBA00006242"/>
    </source>
</evidence>
<dbReference type="GO" id="GO:0006412">
    <property type="term" value="P:translation"/>
    <property type="evidence" value="ECO:0007669"/>
    <property type="project" value="InterPro"/>
</dbReference>
<dbReference type="FunFam" id="1.10.287.610:FF:000001">
    <property type="entry name" value="30S ribosomal protein S2"/>
    <property type="match status" value="1"/>
</dbReference>
<dbReference type="Gene3D" id="1.10.287.610">
    <property type="entry name" value="Helix hairpin bin"/>
    <property type="match status" value="1"/>
</dbReference>
<dbReference type="InterPro" id="IPR023591">
    <property type="entry name" value="Ribosomal_uS2_flav_dom_sf"/>
</dbReference>
<sequence>MAVVTMKQLLESGVHFGHQTRRWNPKMKRFIFNERNGIYIIDLQQSLTYIDRAYEFIRETVSHGGSVMFIGTKRQAQEPVAEQATRVGMPYVNQRWLGGMLTNFTTVFKRLQRLKELELLDYDDVAGSGMTKKELLVLKREKDKLDKTLGGIRDMTKIPSAVWIVDTNKEHIAVAEARKLGIPVVAILDSNCDPDVVDFPIPGNDDAIRAVSLLTRVIADAVAEGLMARAGRGRADAAAEGELATDEPLAAWEAELLAPVEVVVEAPADIVVEAPADIVVEAPAADATEAPADQA</sequence>
<gene>
    <name evidence="4" type="ORF">UFOPK4150_00594</name>
</gene>
<accession>A0A6J7RD00</accession>
<protein>
    <submittedName>
        <fullName evidence="4">Unannotated protein</fullName>
    </submittedName>
</protein>
<comment type="similarity">
    <text evidence="1">Belongs to the universal ribosomal protein uS2 family.</text>
</comment>
<dbReference type="PANTHER" id="PTHR12534:SF0">
    <property type="entry name" value="SMALL RIBOSOMAL SUBUNIT PROTEIN US2M"/>
    <property type="match status" value="1"/>
</dbReference>
<dbReference type="PROSITE" id="PS00962">
    <property type="entry name" value="RIBOSOMAL_S2_1"/>
    <property type="match status" value="1"/>
</dbReference>
<organism evidence="4">
    <name type="scientific">freshwater metagenome</name>
    <dbReference type="NCBI Taxonomy" id="449393"/>
    <lineage>
        <taxon>unclassified sequences</taxon>
        <taxon>metagenomes</taxon>
        <taxon>ecological metagenomes</taxon>
    </lineage>
</organism>
<dbReference type="PRINTS" id="PR00395">
    <property type="entry name" value="RIBOSOMALS2"/>
</dbReference>
<dbReference type="PANTHER" id="PTHR12534">
    <property type="entry name" value="30S RIBOSOMAL PROTEIN S2 PROKARYOTIC AND ORGANELLAR"/>
    <property type="match status" value="1"/>
</dbReference>
<reference evidence="4" key="1">
    <citation type="submission" date="2020-05" db="EMBL/GenBank/DDBJ databases">
        <authorList>
            <person name="Chiriac C."/>
            <person name="Salcher M."/>
            <person name="Ghai R."/>
            <person name="Kavagutti S V."/>
        </authorList>
    </citation>
    <scope>NUCLEOTIDE SEQUENCE</scope>
</reference>
<name>A0A6J7RD00_9ZZZZ</name>
<dbReference type="Gene3D" id="3.40.50.10490">
    <property type="entry name" value="Glucose-6-phosphate isomerase like protein, domain 1"/>
    <property type="match status" value="1"/>
</dbReference>
<dbReference type="CDD" id="cd01425">
    <property type="entry name" value="RPS2"/>
    <property type="match status" value="1"/>
</dbReference>
<proteinExistence type="inferred from homology"/>
<dbReference type="Pfam" id="PF00318">
    <property type="entry name" value="Ribosomal_S2"/>
    <property type="match status" value="1"/>
</dbReference>
<dbReference type="EMBL" id="CAFBPU010000009">
    <property type="protein sequence ID" value="CAB5026652.1"/>
    <property type="molecule type" value="Genomic_DNA"/>
</dbReference>
<dbReference type="NCBIfam" id="TIGR01011">
    <property type="entry name" value="rpsB_bact"/>
    <property type="match status" value="1"/>
</dbReference>
<dbReference type="InterPro" id="IPR005706">
    <property type="entry name" value="Ribosomal_uS2_bac/mit/plastid"/>
</dbReference>
<evidence type="ECO:0000256" key="2">
    <source>
        <dbReference type="ARBA" id="ARBA00022980"/>
    </source>
</evidence>
<keyword evidence="3" id="KW-0687">Ribonucleoprotein</keyword>
<dbReference type="GO" id="GO:0022627">
    <property type="term" value="C:cytosolic small ribosomal subunit"/>
    <property type="evidence" value="ECO:0007669"/>
    <property type="project" value="TreeGrafter"/>
</dbReference>